<comment type="caution">
    <text evidence="2">The sequence shown here is derived from an EMBL/GenBank/DDBJ whole genome shotgun (WGS) entry which is preliminary data.</text>
</comment>
<dbReference type="EMBL" id="JARIHO010000020">
    <property type="protein sequence ID" value="KAJ7346611.1"/>
    <property type="molecule type" value="Genomic_DNA"/>
</dbReference>
<proteinExistence type="predicted"/>
<evidence type="ECO:0000313" key="3">
    <source>
        <dbReference type="Proteomes" id="UP001218218"/>
    </source>
</evidence>
<accession>A0AAD6ZZK5</accession>
<keyword evidence="3" id="KW-1185">Reference proteome</keyword>
<name>A0AAD6ZZK5_9AGAR</name>
<sequence length="508" mass="53567">MGVFGIFSSAKNVVANPDVKQSSPDPDPASSQPASSTVPSEAEPALELSKPVPSVASAVPVEAKAEESTTRKPTRRLSFRPFAPSPKLHKPILSESQEHEKKVPASAANAFSKRWAKPLSSNSDKRAKESALIVRTLIVGHTSNDFSAPTLTKAIATPQLSKVKSELMQPNSANKVIAQLRDLPAMESAVGDGKESSHGPIHAVCLAYPDADEHELHFAQLTPDDHVASSRFVPNVGSASVEKLNGMLSEMHIVDLITAPDLGIGQPGNGSGLLAGALPTAETVISGIEQLTPQLMALGYATGRAVLPDHKGVHPPADRISVITYWWGLEIVLPEPTIQYLTNAQSISGTLVNFLTALSLINNGVREILPFVRYISQFIDFEFKTIKSQDRGKGVVCAATWIMPAALVPRPWDFPPPEQAAIMSEAEASPRNDAGPDVLLAIPDPAVSLPLPASPSPPPPDTTVISALSIGAPSSTTAPPTGPPSRLVPPVVLRNSSQPVISPGISLT</sequence>
<evidence type="ECO:0000313" key="2">
    <source>
        <dbReference type="EMBL" id="KAJ7346611.1"/>
    </source>
</evidence>
<gene>
    <name evidence="2" type="ORF">DFH08DRAFT_780076</name>
</gene>
<feature type="compositionally biased region" description="Low complexity" evidence="1">
    <location>
        <begin position="21"/>
        <end position="36"/>
    </location>
</feature>
<feature type="compositionally biased region" description="Low complexity" evidence="1">
    <location>
        <begin position="49"/>
        <end position="62"/>
    </location>
</feature>
<feature type="compositionally biased region" description="Pro residues" evidence="1">
    <location>
        <begin position="452"/>
        <end position="461"/>
    </location>
</feature>
<feature type="region of interest" description="Disordered" evidence="1">
    <location>
        <begin position="14"/>
        <end position="89"/>
    </location>
</feature>
<evidence type="ECO:0000256" key="1">
    <source>
        <dbReference type="SAM" id="MobiDB-lite"/>
    </source>
</evidence>
<dbReference type="Proteomes" id="UP001218218">
    <property type="component" value="Unassembled WGS sequence"/>
</dbReference>
<feature type="region of interest" description="Disordered" evidence="1">
    <location>
        <begin position="450"/>
        <end position="491"/>
    </location>
</feature>
<protein>
    <submittedName>
        <fullName evidence="2">Uncharacterized protein</fullName>
    </submittedName>
</protein>
<reference evidence="2" key="1">
    <citation type="submission" date="2023-03" db="EMBL/GenBank/DDBJ databases">
        <title>Massive genome expansion in bonnet fungi (Mycena s.s.) driven by repeated elements and novel gene families across ecological guilds.</title>
        <authorList>
            <consortium name="Lawrence Berkeley National Laboratory"/>
            <person name="Harder C.B."/>
            <person name="Miyauchi S."/>
            <person name="Viragh M."/>
            <person name="Kuo A."/>
            <person name="Thoen E."/>
            <person name="Andreopoulos B."/>
            <person name="Lu D."/>
            <person name="Skrede I."/>
            <person name="Drula E."/>
            <person name="Henrissat B."/>
            <person name="Morin E."/>
            <person name="Kohler A."/>
            <person name="Barry K."/>
            <person name="LaButti K."/>
            <person name="Morin E."/>
            <person name="Salamov A."/>
            <person name="Lipzen A."/>
            <person name="Mereny Z."/>
            <person name="Hegedus B."/>
            <person name="Baldrian P."/>
            <person name="Stursova M."/>
            <person name="Weitz H."/>
            <person name="Taylor A."/>
            <person name="Grigoriev I.V."/>
            <person name="Nagy L.G."/>
            <person name="Martin F."/>
            <person name="Kauserud H."/>
        </authorList>
    </citation>
    <scope>NUCLEOTIDE SEQUENCE</scope>
    <source>
        <strain evidence="2">CBHHK002</strain>
    </source>
</reference>
<dbReference type="AlphaFoldDB" id="A0AAD6ZZK5"/>
<organism evidence="2 3">
    <name type="scientific">Mycena albidolilacea</name>
    <dbReference type="NCBI Taxonomy" id="1033008"/>
    <lineage>
        <taxon>Eukaryota</taxon>
        <taxon>Fungi</taxon>
        <taxon>Dikarya</taxon>
        <taxon>Basidiomycota</taxon>
        <taxon>Agaricomycotina</taxon>
        <taxon>Agaricomycetes</taxon>
        <taxon>Agaricomycetidae</taxon>
        <taxon>Agaricales</taxon>
        <taxon>Marasmiineae</taxon>
        <taxon>Mycenaceae</taxon>
        <taxon>Mycena</taxon>
    </lineage>
</organism>